<organism evidence="1 2">
    <name type="scientific">Staurois parvus</name>
    <dbReference type="NCBI Taxonomy" id="386267"/>
    <lineage>
        <taxon>Eukaryota</taxon>
        <taxon>Metazoa</taxon>
        <taxon>Chordata</taxon>
        <taxon>Craniata</taxon>
        <taxon>Vertebrata</taxon>
        <taxon>Euteleostomi</taxon>
        <taxon>Amphibia</taxon>
        <taxon>Batrachia</taxon>
        <taxon>Anura</taxon>
        <taxon>Neobatrachia</taxon>
        <taxon>Ranoidea</taxon>
        <taxon>Ranidae</taxon>
        <taxon>Staurois</taxon>
    </lineage>
</organism>
<reference evidence="1" key="1">
    <citation type="submission" date="2023-05" db="EMBL/GenBank/DDBJ databases">
        <authorList>
            <person name="Stuckert A."/>
        </authorList>
    </citation>
    <scope>NUCLEOTIDE SEQUENCE</scope>
</reference>
<dbReference type="Proteomes" id="UP001162483">
    <property type="component" value="Unassembled WGS sequence"/>
</dbReference>
<evidence type="ECO:0000313" key="2">
    <source>
        <dbReference type="Proteomes" id="UP001162483"/>
    </source>
</evidence>
<comment type="caution">
    <text evidence="1">The sequence shown here is derived from an EMBL/GenBank/DDBJ whole genome shotgun (WGS) entry which is preliminary data.</text>
</comment>
<name>A0ABN9H8I7_9NEOB</name>
<protein>
    <submittedName>
        <fullName evidence="1">Uncharacterized protein</fullName>
    </submittedName>
</protein>
<sequence length="59" mass="6340">MGKHTPRPRSQAWSCLKYTFLQSAPGLPECTCELLAAESTPLVSSGTAAHTADESHHQC</sequence>
<proteinExistence type="predicted"/>
<keyword evidence="2" id="KW-1185">Reference proteome</keyword>
<gene>
    <name evidence="1" type="ORF">SPARVUS_LOCUS15326456</name>
</gene>
<dbReference type="EMBL" id="CATNWA010019984">
    <property type="protein sequence ID" value="CAI9616113.1"/>
    <property type="molecule type" value="Genomic_DNA"/>
</dbReference>
<accession>A0ABN9H8I7</accession>
<evidence type="ECO:0000313" key="1">
    <source>
        <dbReference type="EMBL" id="CAI9616113.1"/>
    </source>
</evidence>